<evidence type="ECO:0000313" key="7">
    <source>
        <dbReference type="EnsemblMetazoa" id="HelroP189001"/>
    </source>
</evidence>
<dbReference type="Proteomes" id="UP000015101">
    <property type="component" value="Unassembled WGS sequence"/>
</dbReference>
<feature type="compositionally biased region" description="Polar residues" evidence="4">
    <location>
        <begin position="1191"/>
        <end position="1205"/>
    </location>
</feature>
<reference evidence="8" key="1">
    <citation type="submission" date="2012-12" db="EMBL/GenBank/DDBJ databases">
        <authorList>
            <person name="Hellsten U."/>
            <person name="Grimwood J."/>
            <person name="Chapman J.A."/>
            <person name="Shapiro H."/>
            <person name="Aerts A."/>
            <person name="Otillar R.P."/>
            <person name="Terry A.Y."/>
            <person name="Boore J.L."/>
            <person name="Simakov O."/>
            <person name="Marletaz F."/>
            <person name="Cho S.-J."/>
            <person name="Edsinger-Gonzales E."/>
            <person name="Havlak P."/>
            <person name="Kuo D.-H."/>
            <person name="Larsson T."/>
            <person name="Lv J."/>
            <person name="Arendt D."/>
            <person name="Savage R."/>
            <person name="Osoegawa K."/>
            <person name="de Jong P."/>
            <person name="Lindberg D.R."/>
            <person name="Seaver E.C."/>
            <person name="Weisblat D.A."/>
            <person name="Putnam N.H."/>
            <person name="Grigoriev I.V."/>
            <person name="Rokhsar D.S."/>
        </authorList>
    </citation>
    <scope>NUCLEOTIDE SEQUENCE</scope>
</reference>
<dbReference type="CTD" id="20211094"/>
<dbReference type="GO" id="GO:0034066">
    <property type="term" value="C:Ric1-Rgp1 guanyl-nucleotide exchange factor complex"/>
    <property type="evidence" value="ECO:0000318"/>
    <property type="project" value="GO_Central"/>
</dbReference>
<dbReference type="InterPro" id="IPR036322">
    <property type="entry name" value="WD40_repeat_dom_sf"/>
</dbReference>
<evidence type="ECO:0000256" key="3">
    <source>
        <dbReference type="ARBA" id="ARBA00029879"/>
    </source>
</evidence>
<feature type="compositionally biased region" description="Low complexity" evidence="4">
    <location>
        <begin position="1343"/>
        <end position="1358"/>
    </location>
</feature>
<gene>
    <name evidence="7" type="primary">20211094</name>
    <name evidence="6" type="ORF">HELRODRAFT_189001</name>
</gene>
<dbReference type="PANTHER" id="PTHR22746">
    <property type="entry name" value="RAB6A-GEF COMPLEX PARTNER PROTEIN 1"/>
    <property type="match status" value="1"/>
</dbReference>
<dbReference type="OMA" id="MVYDRAM"/>
<dbReference type="EnsemblMetazoa" id="HelroT189001">
    <property type="protein sequence ID" value="HelroP189001"/>
    <property type="gene ID" value="HelroG189001"/>
</dbReference>
<keyword evidence="8" id="KW-1185">Reference proteome</keyword>
<proteinExistence type="predicted"/>
<reference evidence="7" key="3">
    <citation type="submission" date="2015-06" db="UniProtKB">
        <authorList>
            <consortium name="EnsemblMetazoa"/>
        </authorList>
    </citation>
    <scope>IDENTIFICATION</scope>
</reference>
<feature type="compositionally biased region" description="Basic and acidic residues" evidence="4">
    <location>
        <begin position="1074"/>
        <end position="1083"/>
    </location>
</feature>
<evidence type="ECO:0000256" key="1">
    <source>
        <dbReference type="ARBA" id="ARBA00004370"/>
    </source>
</evidence>
<evidence type="ECO:0000256" key="2">
    <source>
        <dbReference type="ARBA" id="ARBA00023136"/>
    </source>
</evidence>
<feature type="domain" description="RIC1 C-terminal alpha solenoid region" evidence="5">
    <location>
        <begin position="816"/>
        <end position="1007"/>
    </location>
</feature>
<dbReference type="Pfam" id="PF07064">
    <property type="entry name" value="RIC1"/>
    <property type="match status" value="1"/>
</dbReference>
<dbReference type="GO" id="GO:0000139">
    <property type="term" value="C:Golgi membrane"/>
    <property type="evidence" value="ECO:0000318"/>
    <property type="project" value="GO_Central"/>
</dbReference>
<feature type="compositionally biased region" description="Polar residues" evidence="4">
    <location>
        <begin position="1359"/>
        <end position="1369"/>
    </location>
</feature>
<feature type="compositionally biased region" description="Low complexity" evidence="4">
    <location>
        <begin position="1386"/>
        <end position="1395"/>
    </location>
</feature>
<dbReference type="PANTHER" id="PTHR22746:SF10">
    <property type="entry name" value="GUANINE NUCLEOTIDE EXCHANGE FACTOR SUBUNIT RIC1"/>
    <property type="match status" value="1"/>
</dbReference>
<dbReference type="SUPFAM" id="SSF50978">
    <property type="entry name" value="WD40 repeat-like"/>
    <property type="match status" value="1"/>
</dbReference>
<dbReference type="Pfam" id="PF25440">
    <property type="entry name" value="Beta-prop_RIC1_2nd"/>
    <property type="match status" value="1"/>
</dbReference>
<feature type="region of interest" description="Disordered" evidence="4">
    <location>
        <begin position="1172"/>
        <end position="1215"/>
    </location>
</feature>
<feature type="compositionally biased region" description="Polar residues" evidence="4">
    <location>
        <begin position="1414"/>
        <end position="1426"/>
    </location>
</feature>
<dbReference type="HOGENOM" id="CLU_002060_3_1_1"/>
<evidence type="ECO:0000313" key="8">
    <source>
        <dbReference type="Proteomes" id="UP000015101"/>
    </source>
</evidence>
<dbReference type="STRING" id="6412.T1FQJ7"/>
<protein>
    <recommendedName>
        <fullName evidence="3">Protein RIC1 homolog</fullName>
    </recommendedName>
</protein>
<comment type="subcellular location">
    <subcellularLocation>
        <location evidence="1">Membrane</location>
    </subcellularLocation>
</comment>
<dbReference type="GO" id="GO:0042147">
    <property type="term" value="P:retrograde transport, endosome to Golgi"/>
    <property type="evidence" value="ECO:0000318"/>
    <property type="project" value="GO_Central"/>
</dbReference>
<feature type="compositionally biased region" description="Polar residues" evidence="4">
    <location>
        <begin position="1172"/>
        <end position="1183"/>
    </location>
</feature>
<dbReference type="KEGG" id="hro:HELRODRAFT_189001"/>
<dbReference type="OrthoDB" id="67540at2759"/>
<dbReference type="eggNOG" id="KOG2006">
    <property type="taxonomic scope" value="Eukaryota"/>
</dbReference>
<feature type="region of interest" description="Disordered" evidence="4">
    <location>
        <begin position="1343"/>
        <end position="1426"/>
    </location>
</feature>
<evidence type="ECO:0000259" key="5">
    <source>
        <dbReference type="Pfam" id="PF07064"/>
    </source>
</evidence>
<accession>T1FQJ7</accession>
<dbReference type="InterPro" id="IPR040096">
    <property type="entry name" value="Ric1"/>
</dbReference>
<dbReference type="FunCoup" id="T1FQJ7">
    <property type="interactions" value="1466"/>
</dbReference>
<dbReference type="InterPro" id="IPR009771">
    <property type="entry name" value="RIC1_C"/>
</dbReference>
<dbReference type="GO" id="GO:0005829">
    <property type="term" value="C:cytosol"/>
    <property type="evidence" value="ECO:0000318"/>
    <property type="project" value="GO_Central"/>
</dbReference>
<dbReference type="InParanoid" id="T1FQJ7"/>
<dbReference type="GO" id="GO:0006886">
    <property type="term" value="P:intracellular protein transport"/>
    <property type="evidence" value="ECO:0000318"/>
    <property type="project" value="GO_Central"/>
</dbReference>
<dbReference type="EMBL" id="KB097143">
    <property type="protein sequence ID" value="ESN99121.1"/>
    <property type="molecule type" value="Genomic_DNA"/>
</dbReference>
<keyword evidence="2" id="KW-0472">Membrane</keyword>
<evidence type="ECO:0000256" key="4">
    <source>
        <dbReference type="SAM" id="MobiDB-lite"/>
    </source>
</evidence>
<evidence type="ECO:0000313" key="6">
    <source>
        <dbReference type="EMBL" id="ESN99121.1"/>
    </source>
</evidence>
<reference evidence="6 8" key="2">
    <citation type="journal article" date="2013" name="Nature">
        <title>Insights into bilaterian evolution from three spiralian genomes.</title>
        <authorList>
            <person name="Simakov O."/>
            <person name="Marletaz F."/>
            <person name="Cho S.J."/>
            <person name="Edsinger-Gonzales E."/>
            <person name="Havlak P."/>
            <person name="Hellsten U."/>
            <person name="Kuo D.H."/>
            <person name="Larsson T."/>
            <person name="Lv J."/>
            <person name="Arendt D."/>
            <person name="Savage R."/>
            <person name="Osoegawa K."/>
            <person name="de Jong P."/>
            <person name="Grimwood J."/>
            <person name="Chapman J.A."/>
            <person name="Shapiro H."/>
            <person name="Aerts A."/>
            <person name="Otillar R.P."/>
            <person name="Terry A.Y."/>
            <person name="Boore J.L."/>
            <person name="Grigoriev I.V."/>
            <person name="Lindberg D.R."/>
            <person name="Seaver E.C."/>
            <person name="Weisblat D.A."/>
            <person name="Putnam N.H."/>
            <person name="Rokhsar D.S."/>
        </authorList>
    </citation>
    <scope>NUCLEOTIDE SEQUENCE</scope>
</reference>
<sequence>MELRRHCCFAFNKVYLERASDVGIKILGRQLIMYFPIGWPRCLKVCYNDECKLLDVVASFDKLFLAVLSEKTVGIWFCKPHVEIVGFRRTRACISKFGDNQFCKWKPDSSYLAIATSLGYIIFFKLEKTTNTQTCYEQRFSSSILPEDGESNFQTIPSLNISMSHYIQIPGGVTSMVSLREEIMISTSRGLLQRIYWSDGHIKSNATIELASLPFSADLQHSRSIQLNNSSVHVSLIDYSPQMGGFAVVLSDGRAAFLAANSLKFEPHGIVYNLDAVTGSLVVSHRLIISSKEFPDASQVCGPVMKMRWTSDGSALAMSWLKGGFAIWSVFGSLLLQSMGLNSGDQKFFKFTSLEWGCEGYHLLMIRDEGDDDITSNNVTNELHETDDMHVVPPSASSSTTTLISQDASTITSSSLATASSSATSTLMGNQVHLLLQGEDRLYLNPEDGLGESSSTAYFHQTPSAIVGNRQWHVMTLPSTYIVNNWPIRYAAMSSSGHWIAVAGRRGMVHYALSTRKWKMFGNEMQERDMMVAGGLLWWREFICAACYNMLDQRDEVRFYPRDSKLDNAFAHVVKTPSQIVLLNIFYDYLIVLFSDCIIAIYHITKKMSAHKSFLELNVTKLQEVNIINFIPHPSNVAAITLTSLRTDAGSTKKNSDDGTEAESILINVAGRVLLFQRDRSTANDGSAQKNWLAFTAPVIVASSVENMWLSWRSNHQKPHLTNVLWLGCGANGTQSLKVWLPLQQREDMGKNKGFLSKRIMLPFAADIYPLAMLFEAGIILGAISEAVCYSTNGEETGQRQLPYLQLERTSQVYLHHILRQLLRRNLGVHALEIARGCTDLVYFPHVLELLIHEVLEEEATSKEPIPGEMNACVWRTWSMSLTTASQFLDALLPRVVAFVEEFPEYLQTIAHCARKSDVAVWEYFFSVVGNPADLFQDCLKSHKLTTAASYLIILQNLEKPNQARQHAISLLDAALNESSWDLARDLVRYLSVIDLTCDTKESGSSKLRIRQNSQSIYHSGGFYSTSPSATNEAAVDPFLHGGVVRARSLSKEEQTRDQQQLPKGMVKGSVGKADNHATKRDSDSMERFNVESILDRHAKKLLKSYKLRDLAKFSANLEDYQLVSWLKKERTLSARVDDYVSALKTLHDDFKWPYPVVPLSNLTRLTSTNSLASTGSGSSQLDLVSEKSSDVNNTANSMNHSETASCEKESTDSWNEVTGSSVTMSSFSEMDRLCLDLASLKTGPPQSNIQLRFLYQLLMEAYCYEWASVCSIVLQDVTLFSRVVSSAYLPDTPEDCIKRMNEGLKAFKKWSETECLGYEDLLRSLHEDILLLESLEKKTSTSSLSSSASNQASKRLSMANQLRQNSVETHNKAESDQMTSSISGKTDNSNTSDNTKNESQNDDEEITGDDGNVKSSSSDRTCIIM</sequence>
<dbReference type="GeneID" id="20211094"/>
<feature type="region of interest" description="Disordered" evidence="4">
    <location>
        <begin position="1050"/>
        <end position="1083"/>
    </location>
</feature>
<name>T1FQJ7_HELRO</name>
<dbReference type="RefSeq" id="XP_009023019.1">
    <property type="nucleotide sequence ID" value="XM_009024771.1"/>
</dbReference>
<organism evidence="7 8">
    <name type="scientific">Helobdella robusta</name>
    <name type="common">Californian leech</name>
    <dbReference type="NCBI Taxonomy" id="6412"/>
    <lineage>
        <taxon>Eukaryota</taxon>
        <taxon>Metazoa</taxon>
        <taxon>Spiralia</taxon>
        <taxon>Lophotrochozoa</taxon>
        <taxon>Annelida</taxon>
        <taxon>Clitellata</taxon>
        <taxon>Hirudinea</taxon>
        <taxon>Rhynchobdellida</taxon>
        <taxon>Glossiphoniidae</taxon>
        <taxon>Helobdella</taxon>
    </lineage>
</organism>
<dbReference type="EMBL" id="AMQM01001117">
    <property type="status" value="NOT_ANNOTATED_CDS"/>
    <property type="molecule type" value="Genomic_DNA"/>
</dbReference>